<keyword evidence="6" id="KW-1185">Reference proteome</keyword>
<name>A0A133YGG6_9FIRM</name>
<feature type="signal peptide" evidence="4">
    <location>
        <begin position="1"/>
        <end position="23"/>
    </location>
</feature>
<evidence type="ECO:0000256" key="1">
    <source>
        <dbReference type="ARBA" id="ARBA00008520"/>
    </source>
</evidence>
<dbReference type="STRING" id="1497955.HMPREF1872_00431"/>
<keyword evidence="2" id="KW-0813">Transport</keyword>
<dbReference type="GO" id="GO:0055052">
    <property type="term" value="C:ATP-binding cassette (ABC) transporter complex, substrate-binding subunit-containing"/>
    <property type="evidence" value="ECO:0007669"/>
    <property type="project" value="TreeGrafter"/>
</dbReference>
<dbReference type="CDD" id="cd13585">
    <property type="entry name" value="PBP2_TMBP_like"/>
    <property type="match status" value="1"/>
</dbReference>
<dbReference type="PROSITE" id="PS51257">
    <property type="entry name" value="PROKAR_LIPOPROTEIN"/>
    <property type="match status" value="1"/>
</dbReference>
<dbReference type="SUPFAM" id="SSF53850">
    <property type="entry name" value="Periplasmic binding protein-like II"/>
    <property type="match status" value="1"/>
</dbReference>
<comment type="similarity">
    <text evidence="1">Belongs to the bacterial solute-binding protein 1 family.</text>
</comment>
<evidence type="ECO:0000256" key="3">
    <source>
        <dbReference type="ARBA" id="ARBA00022729"/>
    </source>
</evidence>
<dbReference type="GO" id="GO:0015768">
    <property type="term" value="P:maltose transport"/>
    <property type="evidence" value="ECO:0007669"/>
    <property type="project" value="TreeGrafter"/>
</dbReference>
<evidence type="ECO:0000313" key="6">
    <source>
        <dbReference type="Proteomes" id="UP000070080"/>
    </source>
</evidence>
<organism evidence="5 6">
    <name type="scientific">Amygdalobacter nucleatus</name>
    <dbReference type="NCBI Taxonomy" id="3029274"/>
    <lineage>
        <taxon>Bacteria</taxon>
        <taxon>Bacillati</taxon>
        <taxon>Bacillota</taxon>
        <taxon>Clostridia</taxon>
        <taxon>Eubacteriales</taxon>
        <taxon>Oscillospiraceae</taxon>
        <taxon>Amygdalobacter</taxon>
    </lineage>
</organism>
<dbReference type="Pfam" id="PF01547">
    <property type="entry name" value="SBP_bac_1"/>
    <property type="match status" value="1"/>
</dbReference>
<dbReference type="GO" id="GO:1901982">
    <property type="term" value="F:maltose binding"/>
    <property type="evidence" value="ECO:0007669"/>
    <property type="project" value="TreeGrafter"/>
</dbReference>
<dbReference type="Proteomes" id="UP000070080">
    <property type="component" value="Unassembled WGS sequence"/>
</dbReference>
<dbReference type="GO" id="GO:0042956">
    <property type="term" value="P:maltodextrin transmembrane transport"/>
    <property type="evidence" value="ECO:0007669"/>
    <property type="project" value="TreeGrafter"/>
</dbReference>
<dbReference type="InterPro" id="IPR006059">
    <property type="entry name" value="SBP"/>
</dbReference>
<dbReference type="AlphaFoldDB" id="A0A133YGG6"/>
<dbReference type="PANTHER" id="PTHR30061:SF50">
    <property type="entry name" value="MALTOSE_MALTODEXTRIN-BINDING PERIPLASMIC PROTEIN"/>
    <property type="match status" value="1"/>
</dbReference>
<dbReference type="PANTHER" id="PTHR30061">
    <property type="entry name" value="MALTOSE-BINDING PERIPLASMIC PROTEIN"/>
    <property type="match status" value="1"/>
</dbReference>
<protein>
    <submittedName>
        <fullName evidence="5">ABC transporter, solute-binding protein</fullName>
    </submittedName>
</protein>
<gene>
    <name evidence="5" type="ORF">HMPREF1872_00431</name>
</gene>
<sequence>MKYKRLLASLLSATLLVGLGACGQKGKTNSSEKAKAGGEKVELTFGIWDKKQKLAMDKLVETYEKSNPNVKVKIQLTPYKEYWTKLEAAATGGTAPDVFWVNVLHLDSYLEGGILQDITEAVKASDFKENYSAALLNNYVRDGKNYAVPKDFDTNALWYNKGLFDKAGVKYPTDDLTYEDFVKLCKELKAKLPKGVYPFACPVDFQTWYYQTIYANGGYIINKEKTETGYMDPKTQGGIACWIDLIKQELSPTAATLSETNADAMFGSEQIAMNFAGSYMLPEYAGNEVIKGKIDCVEIPTFNGIEANCINGLGYAVYAKGKNTEEATKFAIWLGSKEAMQIQGESGVVISARNDAKALFEKASPNYHLSAYIEHVDKAYPLPVCKKAAELYKLESEWLVKAYNGEMSLEDACKALKPLADKLLK</sequence>
<dbReference type="RefSeq" id="WP_066713330.1">
    <property type="nucleotide sequence ID" value="NZ_CP118869.1"/>
</dbReference>
<evidence type="ECO:0000313" key="5">
    <source>
        <dbReference type="EMBL" id="KXB42257.1"/>
    </source>
</evidence>
<feature type="chain" id="PRO_5007460431" evidence="4">
    <location>
        <begin position="24"/>
        <end position="425"/>
    </location>
</feature>
<accession>A0A133YGG6</accession>
<proteinExistence type="inferred from homology"/>
<comment type="caution">
    <text evidence="5">The sequence shown here is derived from an EMBL/GenBank/DDBJ whole genome shotgun (WGS) entry which is preliminary data.</text>
</comment>
<keyword evidence="3 4" id="KW-0732">Signal</keyword>
<dbReference type="Gene3D" id="3.40.190.10">
    <property type="entry name" value="Periplasmic binding protein-like II"/>
    <property type="match status" value="1"/>
</dbReference>
<evidence type="ECO:0000256" key="4">
    <source>
        <dbReference type="SAM" id="SignalP"/>
    </source>
</evidence>
<evidence type="ECO:0000256" key="2">
    <source>
        <dbReference type="ARBA" id="ARBA00022448"/>
    </source>
</evidence>
<reference evidence="6" key="1">
    <citation type="submission" date="2016-01" db="EMBL/GenBank/DDBJ databases">
        <authorList>
            <person name="Mitreva M."/>
            <person name="Pepin K.H."/>
            <person name="Mihindukulasuriya K.A."/>
            <person name="Fulton R."/>
            <person name="Fronick C."/>
            <person name="O'Laughlin M."/>
            <person name="Miner T."/>
            <person name="Herter B."/>
            <person name="Rosa B.A."/>
            <person name="Cordes M."/>
            <person name="Tomlinson C."/>
            <person name="Wollam A."/>
            <person name="Palsikar V.B."/>
            <person name="Mardis E.R."/>
            <person name="Wilson R.K."/>
        </authorList>
    </citation>
    <scope>NUCLEOTIDE SEQUENCE [LARGE SCALE GENOMIC DNA]</scope>
    <source>
        <strain evidence="6">KA00274</strain>
    </source>
</reference>
<dbReference type="EMBL" id="LSCV01000005">
    <property type="protein sequence ID" value="KXB42257.1"/>
    <property type="molecule type" value="Genomic_DNA"/>
</dbReference>
<dbReference type="PATRIC" id="fig|1497955.3.peg.415"/>
<dbReference type="OrthoDB" id="362670at2"/>